<name>A0ABP7HJU3_9ACTN</name>
<sequence length="181" mass="19384">MDTNHGSLLRSPIHRMRFALAGRMLIVLSVVAFAGAGLAGPTSARASPELKCKSGTGYAICFSLDRLDDGNIAVHLGIDVDMSRADAQAIIDHPGEEFSAKIRGDDPVSDNNLVSVPVTWSAAWEGGLSAEFDRVATFGQLNEDDGFFDGYVDELYGHIDLADPRSGQTRGFNSVVISGYY</sequence>
<reference evidence="2" key="1">
    <citation type="journal article" date="2019" name="Int. J. Syst. Evol. Microbiol.">
        <title>The Global Catalogue of Microorganisms (GCM) 10K type strain sequencing project: providing services to taxonomists for standard genome sequencing and annotation.</title>
        <authorList>
            <consortium name="The Broad Institute Genomics Platform"/>
            <consortium name="The Broad Institute Genome Sequencing Center for Infectious Disease"/>
            <person name="Wu L."/>
            <person name="Ma J."/>
        </authorList>
    </citation>
    <scope>NUCLEOTIDE SEQUENCE [LARGE SCALE GENOMIC DNA]</scope>
    <source>
        <strain evidence="2">JCM 16908</strain>
    </source>
</reference>
<accession>A0ABP7HJU3</accession>
<dbReference type="EMBL" id="BAAAZR010000001">
    <property type="protein sequence ID" value="GAA3794759.1"/>
    <property type="molecule type" value="Genomic_DNA"/>
</dbReference>
<dbReference type="RefSeq" id="WP_344935287.1">
    <property type="nucleotide sequence ID" value="NZ_BAAAZR010000001.1"/>
</dbReference>
<comment type="caution">
    <text evidence="1">The sequence shown here is derived from an EMBL/GenBank/DDBJ whole genome shotgun (WGS) entry which is preliminary data.</text>
</comment>
<keyword evidence="2" id="KW-1185">Reference proteome</keyword>
<dbReference type="Proteomes" id="UP001500888">
    <property type="component" value="Unassembled WGS sequence"/>
</dbReference>
<organism evidence="1 2">
    <name type="scientific">Sphaerisporangium flaviroseum</name>
    <dbReference type="NCBI Taxonomy" id="509199"/>
    <lineage>
        <taxon>Bacteria</taxon>
        <taxon>Bacillati</taxon>
        <taxon>Actinomycetota</taxon>
        <taxon>Actinomycetes</taxon>
        <taxon>Streptosporangiales</taxon>
        <taxon>Streptosporangiaceae</taxon>
        <taxon>Sphaerisporangium</taxon>
    </lineage>
</organism>
<proteinExistence type="predicted"/>
<evidence type="ECO:0000313" key="1">
    <source>
        <dbReference type="EMBL" id="GAA3794759.1"/>
    </source>
</evidence>
<protein>
    <submittedName>
        <fullName evidence="1">Uncharacterized protein</fullName>
    </submittedName>
</protein>
<evidence type="ECO:0000313" key="2">
    <source>
        <dbReference type="Proteomes" id="UP001500888"/>
    </source>
</evidence>
<gene>
    <name evidence="1" type="ORF">GCM10022226_12640</name>
</gene>